<dbReference type="InterPro" id="IPR029063">
    <property type="entry name" value="SAM-dependent_MTases_sf"/>
</dbReference>
<evidence type="ECO:0000256" key="3">
    <source>
        <dbReference type="ARBA" id="ARBA00022691"/>
    </source>
</evidence>
<dbReference type="GO" id="GO:0032259">
    <property type="term" value="P:methylation"/>
    <property type="evidence" value="ECO:0007669"/>
    <property type="project" value="UniProtKB-KW"/>
</dbReference>
<feature type="domain" description="O-methyltransferase C-terminal" evidence="4">
    <location>
        <begin position="187"/>
        <end position="383"/>
    </location>
</feature>
<keyword evidence="2" id="KW-0808">Transferase</keyword>
<evidence type="ECO:0000259" key="4">
    <source>
        <dbReference type="Pfam" id="PF00891"/>
    </source>
</evidence>
<proteinExistence type="predicted"/>
<dbReference type="InterPro" id="IPR001077">
    <property type="entry name" value="COMT_C"/>
</dbReference>
<dbReference type="AlphaFoldDB" id="G2QVE3"/>
<dbReference type="PANTHER" id="PTHR43712">
    <property type="entry name" value="PUTATIVE (AFU_ORTHOLOGUE AFUA_4G14580)-RELATED"/>
    <property type="match status" value="1"/>
</dbReference>
<name>G2QVE3_THETT</name>
<evidence type="ECO:0000313" key="6">
    <source>
        <dbReference type="Proteomes" id="UP000008181"/>
    </source>
</evidence>
<evidence type="ECO:0000256" key="2">
    <source>
        <dbReference type="ARBA" id="ARBA00022679"/>
    </source>
</evidence>
<reference evidence="5 6" key="1">
    <citation type="journal article" date="2011" name="Nat. Biotechnol.">
        <title>Comparative genomic analysis of the thermophilic biomass-degrading fungi Myceliophthora thermophila and Thielavia terrestris.</title>
        <authorList>
            <person name="Berka R.M."/>
            <person name="Grigoriev I.V."/>
            <person name="Otillar R."/>
            <person name="Salamov A."/>
            <person name="Grimwood J."/>
            <person name="Reid I."/>
            <person name="Ishmael N."/>
            <person name="John T."/>
            <person name="Darmond C."/>
            <person name="Moisan M.-C."/>
            <person name="Henrissat B."/>
            <person name="Coutinho P.M."/>
            <person name="Lombard V."/>
            <person name="Natvig D.O."/>
            <person name="Lindquist E."/>
            <person name="Schmutz J."/>
            <person name="Lucas S."/>
            <person name="Harris P."/>
            <person name="Powlowski J."/>
            <person name="Bellemare A."/>
            <person name="Taylor D."/>
            <person name="Butler G."/>
            <person name="de Vries R.P."/>
            <person name="Allijn I.E."/>
            <person name="van den Brink J."/>
            <person name="Ushinsky S."/>
            <person name="Storms R."/>
            <person name="Powell A.J."/>
            <person name="Paulsen I.T."/>
            <person name="Elbourne L.D.H."/>
            <person name="Baker S.E."/>
            <person name="Magnuson J."/>
            <person name="LaBoissiere S."/>
            <person name="Clutterbuck A.J."/>
            <person name="Martinez D."/>
            <person name="Wogulis M."/>
            <person name="de Leon A.L."/>
            <person name="Rey M.W."/>
            <person name="Tsang A."/>
        </authorList>
    </citation>
    <scope>NUCLEOTIDE SEQUENCE [LARGE SCALE GENOMIC DNA]</scope>
    <source>
        <strain evidence="6">ATCC 38088 / NRRL 8126</strain>
    </source>
</reference>
<dbReference type="InterPro" id="IPR036388">
    <property type="entry name" value="WH-like_DNA-bd_sf"/>
</dbReference>
<dbReference type="PANTHER" id="PTHR43712:SF16">
    <property type="entry name" value="O-METHYLTRANSFERASE ELCB"/>
    <property type="match status" value="1"/>
</dbReference>
<dbReference type="Pfam" id="PF00891">
    <property type="entry name" value="Methyltransf_2"/>
    <property type="match status" value="1"/>
</dbReference>
<dbReference type="InterPro" id="IPR016461">
    <property type="entry name" value="COMT-like"/>
</dbReference>
<dbReference type="RefSeq" id="XP_003650969.1">
    <property type="nucleotide sequence ID" value="XM_003650921.1"/>
</dbReference>
<dbReference type="EMBL" id="CP003009">
    <property type="protein sequence ID" value="AEO64633.1"/>
    <property type="molecule type" value="Genomic_DNA"/>
</dbReference>
<accession>G2QVE3</accession>
<evidence type="ECO:0000313" key="5">
    <source>
        <dbReference type="EMBL" id="AEO64633.1"/>
    </source>
</evidence>
<gene>
    <name evidence="5" type="ORF">THITE_2142490</name>
</gene>
<keyword evidence="6" id="KW-1185">Reference proteome</keyword>
<dbReference type="KEGG" id="ttt:THITE_2142490"/>
<keyword evidence="1" id="KW-0489">Methyltransferase</keyword>
<dbReference type="eggNOG" id="KOG3178">
    <property type="taxonomic scope" value="Eukaryota"/>
</dbReference>
<dbReference type="PROSITE" id="PS51683">
    <property type="entry name" value="SAM_OMT_II"/>
    <property type="match status" value="1"/>
</dbReference>
<dbReference type="SUPFAM" id="SSF53335">
    <property type="entry name" value="S-adenosyl-L-methionine-dependent methyltransferases"/>
    <property type="match status" value="1"/>
</dbReference>
<dbReference type="Proteomes" id="UP000008181">
    <property type="component" value="Chromosome 1"/>
</dbReference>
<organism evidence="5 6">
    <name type="scientific">Thermothielavioides terrestris (strain ATCC 38088 / NRRL 8126)</name>
    <name type="common">Thielavia terrestris</name>
    <dbReference type="NCBI Taxonomy" id="578455"/>
    <lineage>
        <taxon>Eukaryota</taxon>
        <taxon>Fungi</taxon>
        <taxon>Dikarya</taxon>
        <taxon>Ascomycota</taxon>
        <taxon>Pezizomycotina</taxon>
        <taxon>Sordariomycetes</taxon>
        <taxon>Sordariomycetidae</taxon>
        <taxon>Sordariales</taxon>
        <taxon>Chaetomiaceae</taxon>
        <taxon>Thermothielavioides</taxon>
        <taxon>Thermothielavioides terrestris</taxon>
    </lineage>
</organism>
<dbReference type="SUPFAM" id="SSF46785">
    <property type="entry name" value="Winged helix' DNA-binding domain"/>
    <property type="match status" value="1"/>
</dbReference>
<evidence type="ECO:0000256" key="1">
    <source>
        <dbReference type="ARBA" id="ARBA00022603"/>
    </source>
</evidence>
<dbReference type="GO" id="GO:0008171">
    <property type="term" value="F:O-methyltransferase activity"/>
    <property type="evidence" value="ECO:0007669"/>
    <property type="project" value="InterPro"/>
</dbReference>
<dbReference type="Gene3D" id="3.40.50.150">
    <property type="entry name" value="Vaccinia Virus protein VP39"/>
    <property type="match status" value="1"/>
</dbReference>
<dbReference type="Gene3D" id="1.10.10.10">
    <property type="entry name" value="Winged helix-like DNA-binding domain superfamily/Winged helix DNA-binding domain"/>
    <property type="match status" value="1"/>
</dbReference>
<protein>
    <recommendedName>
        <fullName evidence="4">O-methyltransferase C-terminal domain-containing protein</fullName>
    </recommendedName>
</protein>
<sequence>MASPVADSLDDMADRLRIIAEGIRAGSVSLRFDTAQRMELAQVADNLTTLATHPADQIQLQAIRLSHIAALRLFHQWRAFEKIPPGEGSSITYAELAGLLDGDVSLITRICRILVANHTLRAIGSDRLAHTEFSELLIHPQHRALMAIIFDTQLDTIMALPSYFEHFGRIEPTDRRQTPLVFAAGKLGSTAWEVLHSDETKRTNFMLAMAAAESMPAMQTGYDFSWIALEAAQSAPDRVVCVDVGGGKGHALKRIMRANPTLPRHRFALEDLPDVLEQAGREDAELDGVQLVPIDFHLEQPIKGALVYHIRRCLHDYSDGEAVLILQRIAAAMARDSKLLVLELVVEDPPTAHQAMTDLMVMSLSGKERTLADWRGIVGRAGLTITRVSTYDGGHSVIECALA</sequence>
<dbReference type="HOGENOM" id="CLU_005533_5_2_1"/>
<dbReference type="GeneID" id="11515552"/>
<dbReference type="InterPro" id="IPR036390">
    <property type="entry name" value="WH_DNA-bd_sf"/>
</dbReference>
<keyword evidence="3" id="KW-0949">S-adenosyl-L-methionine</keyword>
<dbReference type="OrthoDB" id="1535081at2759"/>